<dbReference type="PROSITE" id="PS50086">
    <property type="entry name" value="TBC_RABGAP"/>
    <property type="match status" value="1"/>
</dbReference>
<evidence type="ECO:0000256" key="1">
    <source>
        <dbReference type="SAM" id="MobiDB-lite"/>
    </source>
</evidence>
<sequence length="1189" mass="130741">MEGTEGEEEGGFTVVTEKGLFRFRAFATSLARAEAAKWLGGWVGAGSEQVEEAAAGDSTPVEKEEGRNRALSDLVSFASFTPPSSPSPSTTAARMGSAEMALLGGSSYLPDVVRRRAKLVDERIDFGFDVVEQARQYVRVEGEEVDLREYWASFLHSVHAGELHRRRMKEREKEGKLHARKGGFPLERSPNVVEAAREGIPLELKGEVWIRLAKGIVEEEEQREEEEASERASFSSSLSLRSSSTPAWSKPKMKNRSSDFGYADSVYYRSLLNRYHLALAKGEDETRSILSAGVSGDERSEKEDRQGGKGNEKVEIDLEQIMKDIHRTFPENPYYKSEVGQKCLRNVLVATAAATAPEVGYAQSMNFVAGVLLVFMSEDDAFSMMRLVVEHLLRGYYGSDLRGVRIDQTVLATLIYRHLSGLTPILLRGMGTAEERDRADKLYTEQNIEKAVHSSMLSFPLRSVSLQWLLSLFVNHLTPTTVLRVWDLFFLSGPSALFRVALSLLFHLTEQLESISKMRTSMLEGRKMREEDVDSEIDQAMFNLLREEPEKIDCDILMSKAEKEFSFIDHALVVEMRREAEEVERKEEEKAIAKKGGKEKSKDVGSGQLWEELLLSDSITGKPTSGGQSSGALSVSFKDILEPDRKERATVQKPSALELLSAAAMSDSDSPFASPVYGGHKTAEGNAMLDVAHSHNVGEDRDVSNLPQPEGEVEFFCVGNVKKVNADRTIEIIDAVKLDAFVDGPAGVKCVAFAASTKFIAIGCDNSDVIGYDHFGKRIFSFAAPSAVTEVGVMPLSAGQGKGATVTTLGVSPAGDLLVVGYLSPSLKPYLCFFDVWKGSTLKVAKTSGIPLKVEFINRSALAIYQQKERGKKSLSHAFVLCSDGTFINIAVQRGPLRNVVIKLDEKSFSLPEGDELRTFAVSPVLKAHVEDDPAKAQPLGAKRGEGGEARSIAALASRDGLIIVIDCNEWKLLFDAEVPKLLAGEVEVNERSWAELVPSLHFLSPEQAAMFGDRLPLVYFGEKTAAMWALDRVTGKVQRCFKLCASRAVRETYGEDLYSHSADSVLTAFPIAVPSGGVAFLTTTATGKSYTAVVLADIDDDATKRPTGYFVVTKAEEVRADAHLVLPVKAITLPGRNGANTQQLYDFSDKVFADEGESVFVALPDGIHKCRWVEEERTNERYENLLDL</sequence>
<evidence type="ECO:0000259" key="2">
    <source>
        <dbReference type="PROSITE" id="PS50086"/>
    </source>
</evidence>
<dbReference type="Gene3D" id="1.10.472.80">
    <property type="entry name" value="Ypt/Rab-GAP domain of gyp1p, domain 3"/>
    <property type="match status" value="1"/>
</dbReference>
<protein>
    <recommendedName>
        <fullName evidence="2">Rab-GAP TBC domain-containing protein</fullName>
    </recommendedName>
</protein>
<feature type="compositionally biased region" description="Basic and acidic residues" evidence="1">
    <location>
        <begin position="583"/>
        <end position="603"/>
    </location>
</feature>
<evidence type="ECO:0000313" key="3">
    <source>
        <dbReference type="EMBL" id="CAE0269886.1"/>
    </source>
</evidence>
<feature type="domain" description="Rab-GAP TBC" evidence="2">
    <location>
        <begin position="199"/>
        <end position="493"/>
    </location>
</feature>
<feature type="compositionally biased region" description="Basic and acidic residues" evidence="1">
    <location>
        <begin position="296"/>
        <end position="311"/>
    </location>
</feature>
<dbReference type="SUPFAM" id="SSF50998">
    <property type="entry name" value="Quinoprotein alcohol dehydrogenase-like"/>
    <property type="match status" value="1"/>
</dbReference>
<dbReference type="PANTHER" id="PTHR47219">
    <property type="entry name" value="RAB GTPASE-ACTIVATING PROTEIN 1-LIKE"/>
    <property type="match status" value="1"/>
</dbReference>
<feature type="region of interest" description="Disordered" evidence="1">
    <location>
        <begin position="583"/>
        <end position="605"/>
    </location>
</feature>
<dbReference type="SUPFAM" id="SSF47923">
    <property type="entry name" value="Ypt/Rab-GAP domain of gyp1p"/>
    <property type="match status" value="2"/>
</dbReference>
<dbReference type="InterPro" id="IPR011047">
    <property type="entry name" value="Quinoprotein_ADH-like_sf"/>
</dbReference>
<dbReference type="PANTHER" id="PTHR47219:SF20">
    <property type="entry name" value="TBC1 DOMAIN FAMILY MEMBER 2B"/>
    <property type="match status" value="1"/>
</dbReference>
<dbReference type="Gene3D" id="1.10.8.270">
    <property type="entry name" value="putative rabgap domain of human tbc1 domain family member 14 like domains"/>
    <property type="match status" value="1"/>
</dbReference>
<reference evidence="3" key="1">
    <citation type="submission" date="2021-01" db="EMBL/GenBank/DDBJ databases">
        <authorList>
            <person name="Corre E."/>
            <person name="Pelletier E."/>
            <person name="Niang G."/>
            <person name="Scheremetjew M."/>
            <person name="Finn R."/>
            <person name="Kale V."/>
            <person name="Holt S."/>
            <person name="Cochrane G."/>
            <person name="Meng A."/>
            <person name="Brown T."/>
            <person name="Cohen L."/>
        </authorList>
    </citation>
    <scope>NUCLEOTIDE SEQUENCE</scope>
    <source>
        <strain evidence="3">NIES-2562</strain>
    </source>
</reference>
<proteinExistence type="predicted"/>
<organism evidence="3">
    <name type="scientific">Palpitomonas bilix</name>
    <dbReference type="NCBI Taxonomy" id="652834"/>
    <lineage>
        <taxon>Eukaryota</taxon>
        <taxon>Eukaryota incertae sedis</taxon>
    </lineage>
</organism>
<dbReference type="GO" id="GO:0005096">
    <property type="term" value="F:GTPase activator activity"/>
    <property type="evidence" value="ECO:0007669"/>
    <property type="project" value="TreeGrafter"/>
</dbReference>
<dbReference type="Pfam" id="PF00566">
    <property type="entry name" value="RabGAP-TBC"/>
    <property type="match status" value="2"/>
</dbReference>
<dbReference type="AlphaFoldDB" id="A0A7S3GL99"/>
<dbReference type="EMBL" id="HBIB01048919">
    <property type="protein sequence ID" value="CAE0269886.1"/>
    <property type="molecule type" value="Transcribed_RNA"/>
</dbReference>
<dbReference type="InterPro" id="IPR050302">
    <property type="entry name" value="Rab_GAP_TBC_domain"/>
</dbReference>
<dbReference type="InterPro" id="IPR035969">
    <property type="entry name" value="Rab-GAP_TBC_sf"/>
</dbReference>
<feature type="compositionally biased region" description="Low complexity" evidence="1">
    <location>
        <begin position="231"/>
        <end position="244"/>
    </location>
</feature>
<dbReference type="GO" id="GO:0031267">
    <property type="term" value="F:small GTPase binding"/>
    <property type="evidence" value="ECO:0007669"/>
    <property type="project" value="TreeGrafter"/>
</dbReference>
<dbReference type="SMART" id="SM00164">
    <property type="entry name" value="TBC"/>
    <property type="match status" value="1"/>
</dbReference>
<gene>
    <name evidence="3" type="ORF">PBIL07802_LOCUS32239</name>
</gene>
<dbReference type="InterPro" id="IPR000195">
    <property type="entry name" value="Rab-GAP-TBC_dom"/>
</dbReference>
<name>A0A7S3GL99_9EUKA</name>
<feature type="region of interest" description="Disordered" evidence="1">
    <location>
        <begin position="220"/>
        <end position="255"/>
    </location>
</feature>
<feature type="region of interest" description="Disordered" evidence="1">
    <location>
        <begin position="291"/>
        <end position="311"/>
    </location>
</feature>
<accession>A0A7S3GL99</accession>